<dbReference type="InParanoid" id="A0A1X2HTV2"/>
<organism evidence="1 2">
    <name type="scientific">Syncephalastrum racemosum</name>
    <name type="common">Filamentous fungus</name>
    <dbReference type="NCBI Taxonomy" id="13706"/>
    <lineage>
        <taxon>Eukaryota</taxon>
        <taxon>Fungi</taxon>
        <taxon>Fungi incertae sedis</taxon>
        <taxon>Mucoromycota</taxon>
        <taxon>Mucoromycotina</taxon>
        <taxon>Mucoromycetes</taxon>
        <taxon>Mucorales</taxon>
        <taxon>Syncephalastraceae</taxon>
        <taxon>Syncephalastrum</taxon>
    </lineage>
</organism>
<evidence type="ECO:0000313" key="1">
    <source>
        <dbReference type="EMBL" id="ORZ03007.1"/>
    </source>
</evidence>
<feature type="non-terminal residue" evidence="1">
    <location>
        <position position="1"/>
    </location>
</feature>
<dbReference type="Proteomes" id="UP000242180">
    <property type="component" value="Unassembled WGS sequence"/>
</dbReference>
<dbReference type="OrthoDB" id="2210039at2759"/>
<keyword evidence="2" id="KW-1185">Reference proteome</keyword>
<accession>A0A1X2HTV2</accession>
<dbReference type="EMBL" id="MCGN01000001">
    <property type="protein sequence ID" value="ORZ03007.1"/>
    <property type="molecule type" value="Genomic_DNA"/>
</dbReference>
<sequence length="69" mass="8266">EDYEYRIYDRGLHYPAASSSMEYGPCPIVVMFRHEGFQYNEDLFVSTFRQSSGYESRKSIDRQQREDQV</sequence>
<name>A0A1X2HTV2_SYNRA</name>
<protein>
    <submittedName>
        <fullName evidence="1">Uncharacterized protein</fullName>
    </submittedName>
</protein>
<evidence type="ECO:0000313" key="2">
    <source>
        <dbReference type="Proteomes" id="UP000242180"/>
    </source>
</evidence>
<comment type="caution">
    <text evidence="1">The sequence shown here is derived from an EMBL/GenBank/DDBJ whole genome shotgun (WGS) entry which is preliminary data.</text>
</comment>
<reference evidence="1 2" key="1">
    <citation type="submission" date="2016-07" db="EMBL/GenBank/DDBJ databases">
        <title>Pervasive Adenine N6-methylation of Active Genes in Fungi.</title>
        <authorList>
            <consortium name="DOE Joint Genome Institute"/>
            <person name="Mondo S.J."/>
            <person name="Dannebaum R.O."/>
            <person name="Kuo R.C."/>
            <person name="Labutti K."/>
            <person name="Haridas S."/>
            <person name="Kuo A."/>
            <person name="Salamov A."/>
            <person name="Ahrendt S.R."/>
            <person name="Lipzen A."/>
            <person name="Sullivan W."/>
            <person name="Andreopoulos W.B."/>
            <person name="Clum A."/>
            <person name="Lindquist E."/>
            <person name="Daum C."/>
            <person name="Ramamoorthy G.K."/>
            <person name="Gryganskyi A."/>
            <person name="Culley D."/>
            <person name="Magnuson J.K."/>
            <person name="James T.Y."/>
            <person name="O'Malley M.A."/>
            <person name="Stajich J.E."/>
            <person name="Spatafora J.W."/>
            <person name="Visel A."/>
            <person name="Grigoriev I.V."/>
        </authorList>
    </citation>
    <scope>NUCLEOTIDE SEQUENCE [LARGE SCALE GENOMIC DNA]</scope>
    <source>
        <strain evidence="1 2">NRRL 2496</strain>
    </source>
</reference>
<dbReference type="AlphaFoldDB" id="A0A1X2HTV2"/>
<proteinExistence type="predicted"/>
<feature type="non-terminal residue" evidence="1">
    <location>
        <position position="69"/>
    </location>
</feature>
<gene>
    <name evidence="1" type="ORF">BCR43DRAFT_421799</name>
</gene>